<evidence type="ECO:0000313" key="2">
    <source>
        <dbReference type="EMBL" id="HIW86943.1"/>
    </source>
</evidence>
<dbReference type="PROSITE" id="PS51257">
    <property type="entry name" value="PROKAR_LIPOPROTEIN"/>
    <property type="match status" value="1"/>
</dbReference>
<feature type="signal peptide" evidence="1">
    <location>
        <begin position="1"/>
        <end position="22"/>
    </location>
</feature>
<dbReference type="AlphaFoldDB" id="A0A9D1RF35"/>
<evidence type="ECO:0000256" key="1">
    <source>
        <dbReference type="SAM" id="SignalP"/>
    </source>
</evidence>
<reference evidence="2" key="2">
    <citation type="submission" date="2021-04" db="EMBL/GenBank/DDBJ databases">
        <authorList>
            <person name="Gilroy R."/>
        </authorList>
    </citation>
    <scope>NUCLEOTIDE SEQUENCE</scope>
    <source>
        <strain evidence="2">Gambia16-930</strain>
    </source>
</reference>
<organism evidence="2 3">
    <name type="scientific">Candidatus Onthomorpha intestinigallinarum</name>
    <dbReference type="NCBI Taxonomy" id="2840880"/>
    <lineage>
        <taxon>Bacteria</taxon>
        <taxon>Pseudomonadati</taxon>
        <taxon>Bacteroidota</taxon>
        <taxon>Bacteroidia</taxon>
        <taxon>Bacteroidales</taxon>
        <taxon>Candidatus Onthomorpha</taxon>
    </lineage>
</organism>
<reference evidence="2" key="1">
    <citation type="journal article" date="2021" name="PeerJ">
        <title>Extensive microbial diversity within the chicken gut microbiome revealed by metagenomics and culture.</title>
        <authorList>
            <person name="Gilroy R."/>
            <person name="Ravi A."/>
            <person name="Getino M."/>
            <person name="Pursley I."/>
            <person name="Horton D.L."/>
            <person name="Alikhan N.F."/>
            <person name="Baker D."/>
            <person name="Gharbi K."/>
            <person name="Hall N."/>
            <person name="Watson M."/>
            <person name="Adriaenssens E.M."/>
            <person name="Foster-Nyarko E."/>
            <person name="Jarju S."/>
            <person name="Secka A."/>
            <person name="Antonio M."/>
            <person name="Oren A."/>
            <person name="Chaudhuri R.R."/>
            <person name="La Ragione R."/>
            <person name="Hildebrand F."/>
            <person name="Pallen M.J."/>
        </authorList>
    </citation>
    <scope>NUCLEOTIDE SEQUENCE</scope>
    <source>
        <strain evidence="2">Gambia16-930</strain>
    </source>
</reference>
<name>A0A9D1RF35_9BACT</name>
<dbReference type="Proteomes" id="UP000824267">
    <property type="component" value="Unassembled WGS sequence"/>
</dbReference>
<evidence type="ECO:0000313" key="3">
    <source>
        <dbReference type="Proteomes" id="UP000824267"/>
    </source>
</evidence>
<keyword evidence="1" id="KW-0732">Signal</keyword>
<sequence length="174" mass="19162">MKNIVFALALAVSFLFFSCSNEESDATNGILDLTIVNDTYHYPVTEFVYDNSSTLIEGRSGTDGIQIRFEGKAVKKYTLGLCSTADSIGICMDNAETVSNTVSYKDPSDNRQYSVVCGTLTIRDYTSENVEGVFTAKALDEETKRDLYSGTVNPEDVMPLLKEVSAQFTAVRKK</sequence>
<evidence type="ECO:0008006" key="4">
    <source>
        <dbReference type="Google" id="ProtNLM"/>
    </source>
</evidence>
<dbReference type="EMBL" id="DXGG01000057">
    <property type="protein sequence ID" value="HIW86943.1"/>
    <property type="molecule type" value="Genomic_DNA"/>
</dbReference>
<proteinExistence type="predicted"/>
<protein>
    <recommendedName>
        <fullName evidence="4">Lipoprotein</fullName>
    </recommendedName>
</protein>
<gene>
    <name evidence="2" type="ORF">IAC47_01525</name>
</gene>
<feature type="chain" id="PRO_5038541558" description="Lipoprotein" evidence="1">
    <location>
        <begin position="23"/>
        <end position="174"/>
    </location>
</feature>
<comment type="caution">
    <text evidence="2">The sequence shown here is derived from an EMBL/GenBank/DDBJ whole genome shotgun (WGS) entry which is preliminary data.</text>
</comment>
<accession>A0A9D1RF35</accession>